<evidence type="ECO:0000256" key="7">
    <source>
        <dbReference type="SAM" id="MobiDB-lite"/>
    </source>
</evidence>
<reference evidence="9" key="1">
    <citation type="submission" date="2025-08" db="UniProtKB">
        <authorList>
            <consortium name="RefSeq"/>
        </authorList>
    </citation>
    <scope>IDENTIFICATION</scope>
    <source>
        <tissue evidence="9">Gonads</tissue>
    </source>
</reference>
<dbReference type="PRINTS" id="PR00320">
    <property type="entry name" value="GPROTEINBRPT"/>
</dbReference>
<dbReference type="PROSITE" id="PS50082">
    <property type="entry name" value="WD_REPEATS_2"/>
    <property type="match status" value="5"/>
</dbReference>
<dbReference type="STRING" id="7574.A0A1S3JDR2"/>
<dbReference type="GO" id="GO:0007095">
    <property type="term" value="P:mitotic G2 DNA damage checkpoint signaling"/>
    <property type="evidence" value="ECO:0007669"/>
    <property type="project" value="TreeGrafter"/>
</dbReference>
<dbReference type="CDD" id="cd00200">
    <property type="entry name" value="WD40"/>
    <property type="match status" value="1"/>
</dbReference>
<feature type="repeat" description="WD" evidence="6">
    <location>
        <begin position="323"/>
        <end position="344"/>
    </location>
</feature>
<dbReference type="RefSeq" id="XP_013408542.1">
    <property type="nucleotide sequence ID" value="XM_013553088.1"/>
</dbReference>
<evidence type="ECO:0000256" key="5">
    <source>
        <dbReference type="ARBA" id="ARBA00038344"/>
    </source>
</evidence>
<comment type="similarity">
    <text evidence="5">Belongs to the WD repeat cdt2 family.</text>
</comment>
<feature type="compositionally biased region" description="Basic and acidic residues" evidence="7">
    <location>
        <begin position="396"/>
        <end position="407"/>
    </location>
</feature>
<dbReference type="PANTHER" id="PTHR22852:SF0">
    <property type="entry name" value="DENTICLELESS PROTEIN HOMOLOG"/>
    <property type="match status" value="1"/>
</dbReference>
<dbReference type="PROSITE" id="PS00678">
    <property type="entry name" value="WD_REPEATS_1"/>
    <property type="match status" value="2"/>
</dbReference>
<keyword evidence="4" id="KW-0833">Ubl conjugation pathway</keyword>
<comment type="pathway">
    <text evidence="1">Protein modification; protein ubiquitination.</text>
</comment>
<dbReference type="Pfam" id="PF00400">
    <property type="entry name" value="WD40"/>
    <property type="match status" value="5"/>
</dbReference>
<evidence type="ECO:0000313" key="8">
    <source>
        <dbReference type="Proteomes" id="UP000085678"/>
    </source>
</evidence>
<dbReference type="InterPro" id="IPR019775">
    <property type="entry name" value="WD40_repeat_CS"/>
</dbReference>
<feature type="compositionally biased region" description="Polar residues" evidence="7">
    <location>
        <begin position="601"/>
        <end position="610"/>
    </location>
</feature>
<dbReference type="PANTHER" id="PTHR22852">
    <property type="entry name" value="LETHAL 2 DENTICLELESS PROTEIN RETINOIC ACID-REGULATED NUCLEAR MATRIX-ASSOCIATED PROTEIN"/>
    <property type="match status" value="1"/>
</dbReference>
<sequence>MALLSRLFAREATASFGKEGTLTSCLDRITEDFRCYSFDQHLIEGQEYEIIPPFACSFCKVPGSLHFLAVADEDGTVVLYNLNKTGTEAVVKDWSAHSNAIFDVSWVIGENKILTASGDQTIALWDVETSQKLAVFRGHTSSVKSISSRWNDPYIFSSGSRDGHIMLWDTRCSKKDGSIPSVNIVRNAHLTTSSGSTPKPKKRTKLGPAQDSQQSVTSVLFQDENHLVSAGAVDGTVKVWDMRKNYSVLKMGAQPMHNFPYNGSSIRKHGFSNLAFDSSRTKLFASCTDDHIYQYNCASYTSKSEGVYKGHRNSTFYVKACVSPDDRFLLSGSSDNNAYMWKIDDPLSSPVLLKGHLGEVTSVAWNPADFTQAVTLSDDSTMRVWRLYRHSTADSERVTIGHAERAPQTKVSPSKNLKPPSSSGQKVSPHKDSRVVRNVNVNPTTLSVTANLSNTRNMTAKLVPVTLTKWLNRTGKVDSALMTSPRKPPPPSPRKLIISPMKRPSVPTPVRSVGIKRQHSSGELMQRNKVAKTVTNGQVEYGNALDEVNYNSPEKVNQDSSGDLCFSETVKTPQGAKKQLFSSDFKEGETVHKLKTIESSLTRSPTSNLPNWVLNPEPRVPQAPQNKENSPKSIDWLTKISLQRRGSVTLESGEIGKKTAVDNACGKLKLKVRKERILSKEETLDQVKGSPKSVSRSASPTSPLVASPRNRSILSFFKQKPK</sequence>
<feature type="region of interest" description="Disordered" evidence="7">
    <location>
        <begin position="679"/>
        <end position="722"/>
    </location>
</feature>
<dbReference type="InterPro" id="IPR036322">
    <property type="entry name" value="WD40_repeat_dom_sf"/>
</dbReference>
<keyword evidence="8" id="KW-1185">Reference proteome</keyword>
<dbReference type="PROSITE" id="PS50294">
    <property type="entry name" value="WD_REPEATS_REGION"/>
    <property type="match status" value="4"/>
</dbReference>
<dbReference type="OMA" id="ILMTANE"/>
<feature type="repeat" description="WD" evidence="6">
    <location>
        <begin position="136"/>
        <end position="171"/>
    </location>
</feature>
<dbReference type="GO" id="GO:0005634">
    <property type="term" value="C:nucleus"/>
    <property type="evidence" value="ECO:0007669"/>
    <property type="project" value="TreeGrafter"/>
</dbReference>
<feature type="repeat" description="WD" evidence="6">
    <location>
        <begin position="353"/>
        <end position="395"/>
    </location>
</feature>
<evidence type="ECO:0000256" key="4">
    <source>
        <dbReference type="ARBA" id="ARBA00022786"/>
    </source>
</evidence>
<dbReference type="InterPro" id="IPR015943">
    <property type="entry name" value="WD40/YVTN_repeat-like_dom_sf"/>
</dbReference>
<evidence type="ECO:0000256" key="3">
    <source>
        <dbReference type="ARBA" id="ARBA00022737"/>
    </source>
</evidence>
<feature type="region of interest" description="Disordered" evidence="7">
    <location>
        <begin position="480"/>
        <end position="510"/>
    </location>
</feature>
<dbReference type="InterPro" id="IPR020472">
    <property type="entry name" value="WD40_PAC1"/>
</dbReference>
<keyword evidence="3" id="KW-0677">Repeat</keyword>
<proteinExistence type="inferred from homology"/>
<gene>
    <name evidence="9" type="primary">LOC106172402</name>
</gene>
<feature type="compositionally biased region" description="Polar residues" evidence="7">
    <location>
        <begin position="623"/>
        <end position="632"/>
    </location>
</feature>
<feature type="compositionally biased region" description="Polar residues" evidence="7">
    <location>
        <begin position="692"/>
        <end position="713"/>
    </location>
</feature>
<keyword evidence="2 6" id="KW-0853">WD repeat</keyword>
<dbReference type="OrthoDB" id="2096344at2759"/>
<dbReference type="Proteomes" id="UP000085678">
    <property type="component" value="Unplaced"/>
</dbReference>
<dbReference type="FunCoup" id="A0A1S3JDR2">
    <property type="interactions" value="621"/>
</dbReference>
<feature type="compositionally biased region" description="Low complexity" evidence="7">
    <location>
        <begin position="410"/>
        <end position="423"/>
    </location>
</feature>
<dbReference type="GeneID" id="106172402"/>
<dbReference type="InParanoid" id="A0A1S3JDR2"/>
<evidence type="ECO:0000256" key="2">
    <source>
        <dbReference type="ARBA" id="ARBA00022574"/>
    </source>
</evidence>
<feature type="repeat" description="WD" evidence="6">
    <location>
        <begin position="94"/>
        <end position="135"/>
    </location>
</feature>
<protein>
    <submittedName>
        <fullName evidence="9">Denticleless protein homolog</fullName>
    </submittedName>
</protein>
<accession>A0A1S3JDR2</accession>
<dbReference type="SMART" id="SM00320">
    <property type="entry name" value="WD40"/>
    <property type="match status" value="7"/>
</dbReference>
<feature type="region of interest" description="Disordered" evidence="7">
    <location>
        <begin position="396"/>
        <end position="434"/>
    </location>
</feature>
<evidence type="ECO:0000256" key="6">
    <source>
        <dbReference type="PROSITE-ProRule" id="PRU00221"/>
    </source>
</evidence>
<feature type="repeat" description="WD" evidence="6">
    <location>
        <begin position="209"/>
        <end position="250"/>
    </location>
</feature>
<name>A0A1S3JDR2_LINAN</name>
<dbReference type="AlphaFoldDB" id="A0A1S3JDR2"/>
<feature type="region of interest" description="Disordered" evidence="7">
    <location>
        <begin position="189"/>
        <end position="214"/>
    </location>
</feature>
<evidence type="ECO:0000256" key="1">
    <source>
        <dbReference type="ARBA" id="ARBA00004906"/>
    </source>
</evidence>
<dbReference type="GO" id="GO:0030674">
    <property type="term" value="F:protein-macromolecule adaptor activity"/>
    <property type="evidence" value="ECO:0007669"/>
    <property type="project" value="TreeGrafter"/>
</dbReference>
<dbReference type="Gene3D" id="2.130.10.10">
    <property type="entry name" value="YVTN repeat-like/Quinoprotein amine dehydrogenase"/>
    <property type="match status" value="2"/>
</dbReference>
<dbReference type="InterPro" id="IPR001680">
    <property type="entry name" value="WD40_rpt"/>
</dbReference>
<dbReference type="GO" id="GO:0043161">
    <property type="term" value="P:proteasome-mediated ubiquitin-dependent protein catabolic process"/>
    <property type="evidence" value="ECO:0007669"/>
    <property type="project" value="TreeGrafter"/>
</dbReference>
<evidence type="ECO:0000313" key="9">
    <source>
        <dbReference type="RefSeq" id="XP_013408542.1"/>
    </source>
</evidence>
<dbReference type="InterPro" id="IPR051865">
    <property type="entry name" value="WD-repeat_CDT2_adapter"/>
</dbReference>
<organism evidence="8 9">
    <name type="scientific">Lingula anatina</name>
    <name type="common">Brachiopod</name>
    <name type="synonym">Lingula unguis</name>
    <dbReference type="NCBI Taxonomy" id="7574"/>
    <lineage>
        <taxon>Eukaryota</taxon>
        <taxon>Metazoa</taxon>
        <taxon>Spiralia</taxon>
        <taxon>Lophotrochozoa</taxon>
        <taxon>Brachiopoda</taxon>
        <taxon>Linguliformea</taxon>
        <taxon>Lingulata</taxon>
        <taxon>Lingulida</taxon>
        <taxon>Linguloidea</taxon>
        <taxon>Lingulidae</taxon>
        <taxon>Lingula</taxon>
    </lineage>
</organism>
<feature type="region of interest" description="Disordered" evidence="7">
    <location>
        <begin position="601"/>
        <end position="634"/>
    </location>
</feature>
<dbReference type="SUPFAM" id="SSF50978">
    <property type="entry name" value="WD40 repeat-like"/>
    <property type="match status" value="1"/>
</dbReference>
<dbReference type="KEGG" id="lak:106172402"/>